<dbReference type="Proteomes" id="UP001330434">
    <property type="component" value="Chromosome"/>
</dbReference>
<accession>A0ABZ2CAL8</accession>
<evidence type="ECO:0000256" key="5">
    <source>
        <dbReference type="ARBA" id="ARBA00023288"/>
    </source>
</evidence>
<keyword evidence="1 6" id="KW-0732">Signal</keyword>
<keyword evidence="3 6" id="KW-0564">Palmitate</keyword>
<dbReference type="PANTHER" id="PTHR37423:SF1">
    <property type="entry name" value="OUTER MEMBRANE PROTEIN ASSEMBLY FACTOR BAMD"/>
    <property type="match status" value="1"/>
</dbReference>
<dbReference type="HAMAP" id="MF_00922">
    <property type="entry name" value="OM_assembly_BamD"/>
    <property type="match status" value="1"/>
</dbReference>
<evidence type="ECO:0000256" key="6">
    <source>
        <dbReference type="HAMAP-Rule" id="MF_00922"/>
    </source>
</evidence>
<comment type="subunit">
    <text evidence="6">Part of the Bam complex.</text>
</comment>
<proteinExistence type="inferred from homology"/>
<evidence type="ECO:0000256" key="2">
    <source>
        <dbReference type="ARBA" id="ARBA00023136"/>
    </source>
</evidence>
<dbReference type="RefSeq" id="WP_331256249.1">
    <property type="nucleotide sequence ID" value="NZ_CP133270.1"/>
</dbReference>
<dbReference type="EMBL" id="CP133270">
    <property type="protein sequence ID" value="WVX67514.1"/>
    <property type="molecule type" value="Genomic_DNA"/>
</dbReference>
<evidence type="ECO:0000259" key="7">
    <source>
        <dbReference type="Pfam" id="PF13525"/>
    </source>
</evidence>
<evidence type="ECO:0000313" key="9">
    <source>
        <dbReference type="Proteomes" id="UP001330434"/>
    </source>
</evidence>
<dbReference type="NCBIfam" id="TIGR03302">
    <property type="entry name" value="OM_YfiO"/>
    <property type="match status" value="1"/>
</dbReference>
<dbReference type="PROSITE" id="PS51257">
    <property type="entry name" value="PROKAR_LIPOPROTEIN"/>
    <property type="match status" value="1"/>
</dbReference>
<comment type="subcellular location">
    <subcellularLocation>
        <location evidence="6">Cell outer membrane</location>
        <topology evidence="6">Lipid-anchor</topology>
    </subcellularLocation>
</comment>
<dbReference type="CDD" id="cd15830">
    <property type="entry name" value="BamD"/>
    <property type="match status" value="1"/>
</dbReference>
<gene>
    <name evidence="6" type="primary">bamD</name>
    <name evidence="8" type="ORF">Bealeia1_01727</name>
</gene>
<comment type="function">
    <text evidence="6">Part of the outer membrane protein assembly complex, which is involved in assembly and insertion of beta-barrel proteins into the outer membrane.</text>
</comment>
<dbReference type="Pfam" id="PF13525">
    <property type="entry name" value="YfiO"/>
    <property type="match status" value="1"/>
</dbReference>
<dbReference type="Gene3D" id="1.25.40.10">
    <property type="entry name" value="Tetratricopeptide repeat domain"/>
    <property type="match status" value="1"/>
</dbReference>
<dbReference type="InterPro" id="IPR011990">
    <property type="entry name" value="TPR-like_helical_dom_sf"/>
</dbReference>
<sequence length="274" mass="31916">MLRTRQILKPIALLPFVLLGACSPKEKPYVERPATELYEEGYKKLITEEYDKASEAFDEVERQHPYSEWATRGQLMAAYSSYINREFDKALATLNAFVELHPGHKDIAYAYYLRALCHYEEILSVKRDQTNTLESLKAFEEVIKRFPETKYGRDAKWKLDLVYDHLAGKEMDIGRFYMNGGLYLAAINRFQAVIDAYPRTTHVPEALHRLVECYLAMGLTEEAQVVAAVMGHNFPGNEWYGETFLLLKGQDLRPLWIKQQEGSWLDKLRRIKFF</sequence>
<feature type="domain" description="Outer membrane lipoprotein BamD-like" evidence="7">
    <location>
        <begin position="32"/>
        <end position="224"/>
    </location>
</feature>
<reference evidence="8 9" key="1">
    <citation type="journal article" date="2024" name="Environ. Microbiol.">
        <title>Novel evolutionary insights on the interactions of the Holosporales (Alphaproteobacteria) with eukaryotic hosts from comparative genomics.</title>
        <authorList>
            <person name="Giovannini M."/>
            <person name="Petroni G."/>
            <person name="Castelli M."/>
        </authorList>
    </citation>
    <scope>NUCLEOTIDE SEQUENCE [LARGE SCALE GENOMIC DNA]</scope>
    <source>
        <strain evidence="8 9">US_Bl 15I1</strain>
    </source>
</reference>
<evidence type="ECO:0000256" key="4">
    <source>
        <dbReference type="ARBA" id="ARBA00023237"/>
    </source>
</evidence>
<keyword evidence="9" id="KW-1185">Reference proteome</keyword>
<keyword evidence="2 6" id="KW-0472">Membrane</keyword>
<evidence type="ECO:0000256" key="3">
    <source>
        <dbReference type="ARBA" id="ARBA00023139"/>
    </source>
</evidence>
<name>A0ABZ2CAL8_9PROT</name>
<dbReference type="InterPro" id="IPR039565">
    <property type="entry name" value="BamD-like"/>
</dbReference>
<dbReference type="PANTHER" id="PTHR37423">
    <property type="entry name" value="SOLUBLE LYTIC MUREIN TRANSGLYCOSYLASE-RELATED"/>
    <property type="match status" value="1"/>
</dbReference>
<evidence type="ECO:0000256" key="1">
    <source>
        <dbReference type="ARBA" id="ARBA00022729"/>
    </source>
</evidence>
<evidence type="ECO:0000313" key="8">
    <source>
        <dbReference type="EMBL" id="WVX67514.1"/>
    </source>
</evidence>
<organism evidence="8 9">
    <name type="scientific">Candidatus Bealeia paramacronuclearis</name>
    <dbReference type="NCBI Taxonomy" id="1921001"/>
    <lineage>
        <taxon>Bacteria</taxon>
        <taxon>Pseudomonadati</taxon>
        <taxon>Pseudomonadota</taxon>
        <taxon>Alphaproteobacteria</taxon>
        <taxon>Holosporales</taxon>
        <taxon>Holosporaceae</taxon>
        <taxon>Candidatus Bealeia</taxon>
    </lineage>
</organism>
<comment type="similarity">
    <text evidence="6">Belongs to the BamD family.</text>
</comment>
<dbReference type="InterPro" id="IPR017689">
    <property type="entry name" value="BamD"/>
</dbReference>
<keyword evidence="5 6" id="KW-0449">Lipoprotein</keyword>
<dbReference type="SUPFAM" id="SSF48452">
    <property type="entry name" value="TPR-like"/>
    <property type="match status" value="1"/>
</dbReference>
<keyword evidence="4 6" id="KW-0998">Cell outer membrane</keyword>
<protein>
    <recommendedName>
        <fullName evidence="6">Outer membrane protein assembly factor BamD</fullName>
    </recommendedName>
</protein>